<sequence length="649" mass="73390">MAPLPHQAGALPLQQTGAPPLNNQGGSAPLSSTLNPGDLNHPHLGSQPGKSNLLSAMDCYPPGGFMSYFQTGQQPLMPPHGQFPAPWPTVGKEIQLAPPSNDLRTQDAKARPKGRSIINIDDGNDVRTAKRLVFEPDEDLRLALRDEPKWHAILDDVDKSNKRRLDDGDVGRDISGTPEDGGEKERPIGTKEAKKQRSGKETQQRVSDAKVEAARLRREAVLLETYQKMMTMDTKEMTDEMKAEHTMGLKIMRDKLSDDSIDPAEIYTPDMFMAEQSILNSFAERIDMKIKARLESGPSRRQHGPRKYHFRDHEAAHDQLEADYFSENPLYSDAMFRRRFRMRRHVFRRIMDALGQWSPYFTLRKDCTNRTGLSPLQKCTAAIRMLAYGTPADMLDEYLKIAETTALECLENFVEGVIAVFGTRYLRRPTAEDMDRLLQVGESRGFPGMLGSIDCMHWRWENCPTAWKGQFVTGRYGVPTIILEAVASYDLHIWHAFFGVAGSNNDINVLNQSPLFTEVIKGEAPRVQFSVNGKQYNTGYYLADGIYPEWAAFVKSVREPQLQKHKVYAKQQEGARKDVERAFGVLQARFNIVRRPARSWSMKVLWNIMKACVILHNMIVEDEGEMVEQPIDLNAVPGASIVLPPELYE</sequence>
<dbReference type="EMBL" id="CP144748">
    <property type="protein sequence ID" value="WVZ69747.1"/>
    <property type="molecule type" value="Genomic_DNA"/>
</dbReference>
<keyword evidence="3" id="KW-1185">Reference proteome</keyword>
<feature type="compositionally biased region" description="Polar residues" evidence="1">
    <location>
        <begin position="13"/>
        <end position="35"/>
    </location>
</feature>
<accession>A0AAQ3WPU2</accession>
<gene>
    <name evidence="2" type="ORF">U9M48_018483</name>
</gene>
<dbReference type="InterPro" id="IPR006912">
    <property type="entry name" value="Harbinger_derived_prot"/>
</dbReference>
<protein>
    <submittedName>
        <fullName evidence="2">Uncharacterized protein</fullName>
    </submittedName>
</protein>
<reference evidence="2 3" key="1">
    <citation type="submission" date="2024-02" db="EMBL/GenBank/DDBJ databases">
        <title>High-quality chromosome-scale genome assembly of Pensacola bahiagrass (Paspalum notatum Flugge var. saurae).</title>
        <authorList>
            <person name="Vega J.M."/>
            <person name="Podio M."/>
            <person name="Orjuela J."/>
            <person name="Siena L.A."/>
            <person name="Pessino S.C."/>
            <person name="Combes M.C."/>
            <person name="Mariac C."/>
            <person name="Albertini E."/>
            <person name="Pupilli F."/>
            <person name="Ortiz J.P.A."/>
            <person name="Leblanc O."/>
        </authorList>
    </citation>
    <scope>NUCLEOTIDE SEQUENCE [LARGE SCALE GENOMIC DNA]</scope>
    <source>
        <strain evidence="2">R1</strain>
        <tissue evidence="2">Leaf</tissue>
    </source>
</reference>
<proteinExistence type="predicted"/>
<feature type="region of interest" description="Disordered" evidence="1">
    <location>
        <begin position="1"/>
        <end position="50"/>
    </location>
</feature>
<feature type="region of interest" description="Disordered" evidence="1">
    <location>
        <begin position="161"/>
        <end position="211"/>
    </location>
</feature>
<evidence type="ECO:0000313" key="2">
    <source>
        <dbReference type="EMBL" id="WVZ69747.1"/>
    </source>
</evidence>
<organism evidence="2 3">
    <name type="scientific">Paspalum notatum var. saurae</name>
    <dbReference type="NCBI Taxonomy" id="547442"/>
    <lineage>
        <taxon>Eukaryota</taxon>
        <taxon>Viridiplantae</taxon>
        <taxon>Streptophyta</taxon>
        <taxon>Embryophyta</taxon>
        <taxon>Tracheophyta</taxon>
        <taxon>Spermatophyta</taxon>
        <taxon>Magnoliopsida</taxon>
        <taxon>Liliopsida</taxon>
        <taxon>Poales</taxon>
        <taxon>Poaceae</taxon>
        <taxon>PACMAD clade</taxon>
        <taxon>Panicoideae</taxon>
        <taxon>Andropogonodae</taxon>
        <taxon>Paspaleae</taxon>
        <taxon>Paspalinae</taxon>
        <taxon>Paspalum</taxon>
    </lineage>
</organism>
<dbReference type="Proteomes" id="UP001341281">
    <property type="component" value="Chromosome 04"/>
</dbReference>
<name>A0AAQ3WPU2_PASNO</name>
<feature type="compositionally biased region" description="Basic and acidic residues" evidence="1">
    <location>
        <begin position="181"/>
        <end position="211"/>
    </location>
</feature>
<dbReference type="PANTHER" id="PTHR47150">
    <property type="entry name" value="OS12G0169200 PROTEIN"/>
    <property type="match status" value="1"/>
</dbReference>
<dbReference type="AlphaFoldDB" id="A0AAQ3WPU2"/>
<dbReference type="Pfam" id="PF04827">
    <property type="entry name" value="Plant_tran"/>
    <property type="match status" value="1"/>
</dbReference>
<feature type="compositionally biased region" description="Basic and acidic residues" evidence="1">
    <location>
        <begin position="161"/>
        <end position="172"/>
    </location>
</feature>
<evidence type="ECO:0000256" key="1">
    <source>
        <dbReference type="SAM" id="MobiDB-lite"/>
    </source>
</evidence>
<dbReference type="PANTHER" id="PTHR47150:SF6">
    <property type="entry name" value="OS01G0872900 PROTEIN"/>
    <property type="match status" value="1"/>
</dbReference>
<evidence type="ECO:0000313" key="3">
    <source>
        <dbReference type="Proteomes" id="UP001341281"/>
    </source>
</evidence>